<proteinExistence type="predicted"/>
<dbReference type="AlphaFoldDB" id="A0A0J9WF16"/>
<dbReference type="InterPro" id="IPR008780">
    <property type="entry name" value="Plasmodium_Vir"/>
</dbReference>
<feature type="compositionally biased region" description="Polar residues" evidence="1">
    <location>
        <begin position="212"/>
        <end position="237"/>
    </location>
</feature>
<dbReference type="EMBL" id="KQ235245">
    <property type="protein sequence ID" value="KNA01624.1"/>
    <property type="molecule type" value="Genomic_DNA"/>
</dbReference>
<dbReference type="Proteomes" id="UP000053239">
    <property type="component" value="Unassembled WGS sequence"/>
</dbReference>
<accession>A0A0J9WF16</accession>
<evidence type="ECO:0000313" key="2">
    <source>
        <dbReference type="EMBL" id="KNA01624.1"/>
    </source>
</evidence>
<evidence type="ECO:0000256" key="1">
    <source>
        <dbReference type="SAM" id="MobiDB-lite"/>
    </source>
</evidence>
<gene>
    <name evidence="2" type="ORF">PVNG_05784</name>
</gene>
<evidence type="ECO:0008006" key="4">
    <source>
        <dbReference type="Google" id="ProtNLM"/>
    </source>
</evidence>
<organism evidence="2 3">
    <name type="scientific">Plasmodium vivax North Korean</name>
    <dbReference type="NCBI Taxonomy" id="1035514"/>
    <lineage>
        <taxon>Eukaryota</taxon>
        <taxon>Sar</taxon>
        <taxon>Alveolata</taxon>
        <taxon>Apicomplexa</taxon>
        <taxon>Aconoidasida</taxon>
        <taxon>Haemosporida</taxon>
        <taxon>Plasmodiidae</taxon>
        <taxon>Plasmodium</taxon>
        <taxon>Plasmodium (Plasmodium)</taxon>
    </lineage>
</organism>
<dbReference type="Pfam" id="PF05795">
    <property type="entry name" value="Plasmodium_Vir"/>
    <property type="match status" value="1"/>
</dbReference>
<sequence length="395" mass="44901">MDLSDYFRYISLTERDAGYLKDYIESPKDDKSFARRNNELFKNISKNLGGDDRFIKLGFHVCCPYINYWLNFIIEDKYKNLVGNNFENFKNFADYYAERKHGESFNKNTCKSYLKPLLNEQKYVIMKRLYDMYNFFDLVIRYIGTNNKEGICHYYALVNFYYKDLHEISKTNTDLSKILNYFLRVIKNSKHPYDQLCGKNFLSLMLQPTVSTSSQETPGISGQSLSAGVASDSQNPEVTEANLEGAGSTNEGAFLEKSKVSKSPIEEPPNTVLPVVKVPSEEQRTELEEAKFATGSLPGLKEKLYRGDHTFGRSKVRPEVERMTSEYGVIDTDGDLTPIQGELPQGVSEPKGILTNVQDTFFSIVKDVDPAPVLGVSGGMGVLFILFKVFKDLKL</sequence>
<reference evidence="2 3" key="1">
    <citation type="submission" date="2011-09" db="EMBL/GenBank/DDBJ databases">
        <title>The Genome Sequence of Plasmodium vivax North Korean.</title>
        <authorList>
            <consortium name="The Broad Institute Genome Sequencing Platform"/>
            <consortium name="The Broad Institute Genome Sequencing Center for Infectious Disease"/>
            <person name="Neafsey D."/>
            <person name="Carlton J."/>
            <person name="Barnwell J."/>
            <person name="Collins W."/>
            <person name="Escalante A."/>
            <person name="Mullikin J."/>
            <person name="Saul A."/>
            <person name="Guigo R."/>
            <person name="Camara F."/>
            <person name="Young S.K."/>
            <person name="Zeng Q."/>
            <person name="Gargeya S."/>
            <person name="Fitzgerald M."/>
            <person name="Haas B."/>
            <person name="Abouelleil A."/>
            <person name="Alvarado L."/>
            <person name="Arachchi H.M."/>
            <person name="Berlin A."/>
            <person name="Brown A."/>
            <person name="Chapman S.B."/>
            <person name="Chen Z."/>
            <person name="Dunbar C."/>
            <person name="Freedman E."/>
            <person name="Gearin G."/>
            <person name="Gellesch M."/>
            <person name="Goldberg J."/>
            <person name="Griggs A."/>
            <person name="Gujja S."/>
            <person name="Heiman D."/>
            <person name="Howarth C."/>
            <person name="Larson L."/>
            <person name="Lui A."/>
            <person name="MacDonald P.J.P."/>
            <person name="Montmayeur A."/>
            <person name="Murphy C."/>
            <person name="Neiman D."/>
            <person name="Pearson M."/>
            <person name="Priest M."/>
            <person name="Roberts A."/>
            <person name="Saif S."/>
            <person name="Shea T."/>
            <person name="Shenoy N."/>
            <person name="Sisk P."/>
            <person name="Stolte C."/>
            <person name="Sykes S."/>
            <person name="Wortman J."/>
            <person name="Nusbaum C."/>
            <person name="Birren B."/>
        </authorList>
    </citation>
    <scope>NUCLEOTIDE SEQUENCE [LARGE SCALE GENOMIC DNA]</scope>
    <source>
        <strain evidence="2 3">North Korean</strain>
    </source>
</reference>
<dbReference type="OrthoDB" id="10293859at2759"/>
<protein>
    <recommendedName>
        <fullName evidence="4">VIR protein</fullName>
    </recommendedName>
</protein>
<name>A0A0J9WF16_PLAVI</name>
<evidence type="ECO:0000313" key="3">
    <source>
        <dbReference type="Proteomes" id="UP000053239"/>
    </source>
</evidence>
<feature type="region of interest" description="Disordered" evidence="1">
    <location>
        <begin position="212"/>
        <end position="253"/>
    </location>
</feature>